<feature type="chain" id="PRO_5002011456" description="DUF302 domain-containing protein" evidence="1">
    <location>
        <begin position="23"/>
        <end position="147"/>
    </location>
</feature>
<organism evidence="2 3">
    <name type="scientific">Photobacterium sp. (strain ATCC 43367)</name>
    <dbReference type="NCBI Taxonomy" id="379097"/>
    <lineage>
        <taxon>Bacteria</taxon>
        <taxon>Pseudomonadati</taxon>
        <taxon>Pseudomonadota</taxon>
        <taxon>Gammaproteobacteria</taxon>
        <taxon>Vibrionales</taxon>
        <taxon>Vibrionaceae</taxon>
        <taxon>Vibrio</taxon>
        <taxon>Vibrio oreintalis group</taxon>
    </lineage>
</organism>
<dbReference type="EMBL" id="JRWP01000003">
    <property type="protein sequence ID" value="KGY10536.1"/>
    <property type="molecule type" value="Genomic_DNA"/>
</dbReference>
<name>A0A0A5I3X3_PHOS4</name>
<evidence type="ECO:0000313" key="3">
    <source>
        <dbReference type="Proteomes" id="UP000030451"/>
    </source>
</evidence>
<sequence>MRLPILQAISLLILLFPFTAHSETNNVGLDVAIVTKDCPFSEQEVHRVVEGEYLRARLKVDNEAPVFLSVKIRCVEVKNDVRTTGYAINSSIMLGIRSDESTPVLLLPEDHGTISIGGTRADSKQFFLNTIRDGASNALTELLRYIL</sequence>
<feature type="signal peptide" evidence="1">
    <location>
        <begin position="1"/>
        <end position="22"/>
    </location>
</feature>
<keyword evidence="1" id="KW-0732">Signal</keyword>
<proteinExistence type="predicted"/>
<gene>
    <name evidence="2" type="ORF">NM06_01630</name>
</gene>
<evidence type="ECO:0000256" key="1">
    <source>
        <dbReference type="SAM" id="SignalP"/>
    </source>
</evidence>
<dbReference type="AlphaFoldDB" id="A0A0A5I3X3"/>
<dbReference type="Proteomes" id="UP000030451">
    <property type="component" value="Unassembled WGS sequence"/>
</dbReference>
<reference evidence="2 3" key="1">
    <citation type="submission" date="2014-10" db="EMBL/GenBank/DDBJ databases">
        <title>Genome sequencing of Vibrio sinaloensis T08.</title>
        <authorList>
            <person name="Chan K.-G."/>
            <person name="Mohamad N.I."/>
        </authorList>
    </citation>
    <scope>NUCLEOTIDE SEQUENCE [LARGE SCALE GENOMIC DNA]</scope>
    <source>
        <strain evidence="2 3">T08</strain>
    </source>
</reference>
<evidence type="ECO:0008006" key="4">
    <source>
        <dbReference type="Google" id="ProtNLM"/>
    </source>
</evidence>
<accession>A0A0A5I3X3</accession>
<comment type="caution">
    <text evidence="2">The sequence shown here is derived from an EMBL/GenBank/DDBJ whole genome shotgun (WGS) entry which is preliminary data.</text>
</comment>
<evidence type="ECO:0000313" key="2">
    <source>
        <dbReference type="EMBL" id="KGY10536.1"/>
    </source>
</evidence>
<protein>
    <recommendedName>
        <fullName evidence="4">DUF302 domain-containing protein</fullName>
    </recommendedName>
</protein>